<protein>
    <submittedName>
        <fullName evidence="3">Right-handed parallel beta-helix repeat-containing protein</fullName>
    </submittedName>
</protein>
<dbReference type="InterPro" id="IPR012334">
    <property type="entry name" value="Pectin_lyas_fold"/>
</dbReference>
<feature type="domain" description="GH141-like insertion" evidence="2">
    <location>
        <begin position="194"/>
        <end position="280"/>
    </location>
</feature>
<dbReference type="PANTHER" id="PTHR36453:SF1">
    <property type="entry name" value="RIGHT HANDED BETA HELIX DOMAIN-CONTAINING PROTEIN"/>
    <property type="match status" value="1"/>
</dbReference>
<dbReference type="InterPro" id="IPR011050">
    <property type="entry name" value="Pectin_lyase_fold/virulence"/>
</dbReference>
<dbReference type="Proteomes" id="UP001163821">
    <property type="component" value="Unassembled WGS sequence"/>
</dbReference>
<evidence type="ECO:0000313" key="4">
    <source>
        <dbReference type="Proteomes" id="UP001163821"/>
    </source>
</evidence>
<gene>
    <name evidence="3" type="ORF">N2K84_03680</name>
</gene>
<reference evidence="3" key="1">
    <citation type="submission" date="2022-10" db="EMBL/GenBank/DDBJ databases">
        <title>Gaoshiqiia sediminis gen. nov., sp. nov., isolated from coastal sediment.</title>
        <authorList>
            <person name="Yu W.X."/>
            <person name="Mu D.S."/>
            <person name="Du J.Z."/>
            <person name="Liang Y.Q."/>
        </authorList>
    </citation>
    <scope>NUCLEOTIDE SEQUENCE</scope>
    <source>
        <strain evidence="3">A06</strain>
    </source>
</reference>
<dbReference type="RefSeq" id="WP_282590426.1">
    <property type="nucleotide sequence ID" value="NZ_JAPAAF010000003.1"/>
</dbReference>
<keyword evidence="1" id="KW-0732">Signal</keyword>
<sequence length="662" mass="73484">MKQNRLNQLLILALMVLTTWSAGAADIWVSPAGKDTNPGTESKPLASLQAAAIKARQLRAKNTAAIKSGIQIILKEGEYWLKEPLQLGPEDSGTELSPTVFRAADGANVVISGGVTVTGWQQVEGNVYKAELNRDAKLRTLFVNGKRMRMAGTDVPVNGLGDWGKFQIDGNESWAFGAGTAIDGIKFAAKDIQSYKNPEDIELVQFNVWTEKIFCARELEQFGDTTVVKLQQPYGAIATSMAWAGKINYKKSFVVRNALELLDSPGEFYFDRKSQTLYYYSDGEDMATVKAIAPMAEGLVQIKGRSASERVKNIRFEGITFSHDHWQLMDVAGSHGFAGIQSLGLAVKYIPGGNWHPTEYNSTDVPRGAVQVENAESIEFVRNSFECISSGIAINLVNDVKNSRVEGNFFHDLLGNAVNIGHPQHYKIGDGNIFPEGVEGLCENNRVANNYLRNVSLDFRQVEGITSFFVANTDIVHNDIAGTPYGAIVCGWWWGNSQIPPSTVAKNNRISFNKAGDTHQVLDDGGIIYLLGEQPGTVVEGNYVFNGPRCIYPDDGSAYLTITRNVVGNASYKWMWLHLWTKRCHDIVARENYVKNNLLMDNGTNNIIEETYSFREDEWSEEALKIIDFAGIQPEYKDIVPENEPEKISIHPEGFKERDVFH</sequence>
<name>A0AA42C7P8_9BACT</name>
<dbReference type="AlphaFoldDB" id="A0AA42C7P8"/>
<comment type="caution">
    <text evidence="3">The sequence shown here is derived from an EMBL/GenBank/DDBJ whole genome shotgun (WGS) entry which is preliminary data.</text>
</comment>
<dbReference type="InterPro" id="IPR048482">
    <property type="entry name" value="GH141_ins"/>
</dbReference>
<dbReference type="Pfam" id="PF21231">
    <property type="entry name" value="GH141_M"/>
    <property type="match status" value="1"/>
</dbReference>
<proteinExistence type="predicted"/>
<dbReference type="EMBL" id="JAPAAF010000003">
    <property type="protein sequence ID" value="MCW0481816.1"/>
    <property type="molecule type" value="Genomic_DNA"/>
</dbReference>
<feature type="signal peptide" evidence="1">
    <location>
        <begin position="1"/>
        <end position="24"/>
    </location>
</feature>
<evidence type="ECO:0000259" key="2">
    <source>
        <dbReference type="Pfam" id="PF21231"/>
    </source>
</evidence>
<keyword evidence="4" id="KW-1185">Reference proteome</keyword>
<organism evidence="3 4">
    <name type="scientific">Gaoshiqia sediminis</name>
    <dbReference type="NCBI Taxonomy" id="2986998"/>
    <lineage>
        <taxon>Bacteria</taxon>
        <taxon>Pseudomonadati</taxon>
        <taxon>Bacteroidota</taxon>
        <taxon>Bacteroidia</taxon>
        <taxon>Marinilabiliales</taxon>
        <taxon>Prolixibacteraceae</taxon>
        <taxon>Gaoshiqia</taxon>
    </lineage>
</organism>
<dbReference type="Gene3D" id="2.160.20.10">
    <property type="entry name" value="Single-stranded right-handed beta-helix, Pectin lyase-like"/>
    <property type="match status" value="2"/>
</dbReference>
<evidence type="ECO:0000256" key="1">
    <source>
        <dbReference type="SAM" id="SignalP"/>
    </source>
</evidence>
<dbReference type="SUPFAM" id="SSF51126">
    <property type="entry name" value="Pectin lyase-like"/>
    <property type="match status" value="1"/>
</dbReference>
<dbReference type="PANTHER" id="PTHR36453">
    <property type="entry name" value="SECRETED PROTEIN-RELATED"/>
    <property type="match status" value="1"/>
</dbReference>
<evidence type="ECO:0000313" key="3">
    <source>
        <dbReference type="EMBL" id="MCW0481816.1"/>
    </source>
</evidence>
<feature type="chain" id="PRO_5041401965" evidence="1">
    <location>
        <begin position="25"/>
        <end position="662"/>
    </location>
</feature>
<accession>A0AA42C7P8</accession>